<protein>
    <submittedName>
        <fullName evidence="1">Uncharacterized protein</fullName>
    </submittedName>
</protein>
<name>A0ACC3CWK3_9PEZI</name>
<reference evidence="1" key="1">
    <citation type="submission" date="2024-09" db="EMBL/GenBank/DDBJ databases">
        <title>Black Yeasts Isolated from many extreme environments.</title>
        <authorList>
            <person name="Coleine C."/>
            <person name="Stajich J.E."/>
            <person name="Selbmann L."/>
        </authorList>
    </citation>
    <scope>NUCLEOTIDE SEQUENCE</scope>
    <source>
        <strain evidence="1">CCFEE 5737</strain>
    </source>
</reference>
<dbReference type="EMBL" id="JAWDJW010010399">
    <property type="protein sequence ID" value="KAK3047005.1"/>
    <property type="molecule type" value="Genomic_DNA"/>
</dbReference>
<organism evidence="1 2">
    <name type="scientific">Coniosporium uncinatum</name>
    <dbReference type="NCBI Taxonomy" id="93489"/>
    <lineage>
        <taxon>Eukaryota</taxon>
        <taxon>Fungi</taxon>
        <taxon>Dikarya</taxon>
        <taxon>Ascomycota</taxon>
        <taxon>Pezizomycotina</taxon>
        <taxon>Dothideomycetes</taxon>
        <taxon>Dothideomycetes incertae sedis</taxon>
        <taxon>Coniosporium</taxon>
    </lineage>
</organism>
<sequence length="121" mass="14447">MAYLEDIEINVWRIKEDNDLLEEFWEDEDPEHLEQLLTHSFKSHPNHSNIRRVTKTLSQVSDIEMYGFRRLPLFLSQYLDRGAQDNKFKPILDKTDSRNEETGEMEVARIGSLEDFDEQMQ</sequence>
<accession>A0ACC3CWK3</accession>
<dbReference type="Proteomes" id="UP001186974">
    <property type="component" value="Unassembled WGS sequence"/>
</dbReference>
<evidence type="ECO:0000313" key="2">
    <source>
        <dbReference type="Proteomes" id="UP001186974"/>
    </source>
</evidence>
<comment type="caution">
    <text evidence="1">The sequence shown here is derived from an EMBL/GenBank/DDBJ whole genome shotgun (WGS) entry which is preliminary data.</text>
</comment>
<keyword evidence="2" id="KW-1185">Reference proteome</keyword>
<evidence type="ECO:0000313" key="1">
    <source>
        <dbReference type="EMBL" id="KAK3047005.1"/>
    </source>
</evidence>
<proteinExistence type="predicted"/>
<gene>
    <name evidence="1" type="ORF">LTS18_013243</name>
</gene>